<dbReference type="InterPro" id="IPR017452">
    <property type="entry name" value="GPCR_Rhodpsn_7TM"/>
</dbReference>
<dbReference type="SUPFAM" id="SSF81321">
    <property type="entry name" value="Family A G protein-coupled receptor-like"/>
    <property type="match status" value="1"/>
</dbReference>
<feature type="transmembrane region" description="Helical" evidence="5">
    <location>
        <begin position="95"/>
        <end position="115"/>
    </location>
</feature>
<dbReference type="InterPro" id="IPR052954">
    <property type="entry name" value="GPCR-Ligand_Int"/>
</dbReference>
<name>A0A915IS85_ROMCU</name>
<dbReference type="GO" id="GO:0004930">
    <property type="term" value="F:G protein-coupled receptor activity"/>
    <property type="evidence" value="ECO:0007669"/>
    <property type="project" value="InterPro"/>
</dbReference>
<dbReference type="WBParaSite" id="nRc.2.0.1.t16239-RA">
    <property type="protein sequence ID" value="nRc.2.0.1.t16239-RA"/>
    <property type="gene ID" value="nRc.2.0.1.g16239"/>
</dbReference>
<accession>A0A915IS85</accession>
<keyword evidence="2 5" id="KW-0812">Transmembrane</keyword>
<dbReference type="PANTHER" id="PTHR46641:SF2">
    <property type="entry name" value="FMRFAMIDE RECEPTOR"/>
    <property type="match status" value="1"/>
</dbReference>
<feature type="domain" description="G-protein coupled receptors family 1 profile" evidence="6">
    <location>
        <begin position="46"/>
        <end position="169"/>
    </location>
</feature>
<feature type="transmembrane region" description="Helical" evidence="5">
    <location>
        <begin position="162"/>
        <end position="180"/>
    </location>
</feature>
<dbReference type="Gene3D" id="1.20.1070.10">
    <property type="entry name" value="Rhodopsin 7-helix transmembrane proteins"/>
    <property type="match status" value="1"/>
</dbReference>
<keyword evidence="7" id="KW-1185">Reference proteome</keyword>
<dbReference type="PANTHER" id="PTHR46641">
    <property type="entry name" value="FMRFAMIDE RECEPTOR-RELATED"/>
    <property type="match status" value="1"/>
</dbReference>
<evidence type="ECO:0000256" key="3">
    <source>
        <dbReference type="ARBA" id="ARBA00022989"/>
    </source>
</evidence>
<protein>
    <submittedName>
        <fullName evidence="8">G-protein coupled receptors family 1 profile domain-containing protein</fullName>
    </submittedName>
</protein>
<keyword evidence="4 5" id="KW-0472">Membrane</keyword>
<evidence type="ECO:0000313" key="7">
    <source>
        <dbReference type="Proteomes" id="UP000887565"/>
    </source>
</evidence>
<organism evidence="7 8">
    <name type="scientific">Romanomermis culicivorax</name>
    <name type="common">Nematode worm</name>
    <dbReference type="NCBI Taxonomy" id="13658"/>
    <lineage>
        <taxon>Eukaryota</taxon>
        <taxon>Metazoa</taxon>
        <taxon>Ecdysozoa</taxon>
        <taxon>Nematoda</taxon>
        <taxon>Enoplea</taxon>
        <taxon>Dorylaimia</taxon>
        <taxon>Mermithida</taxon>
        <taxon>Mermithoidea</taxon>
        <taxon>Mermithidae</taxon>
        <taxon>Romanomermis</taxon>
    </lineage>
</organism>
<dbReference type="PROSITE" id="PS50262">
    <property type="entry name" value="G_PROTEIN_RECEP_F1_2"/>
    <property type="match status" value="1"/>
</dbReference>
<evidence type="ECO:0000256" key="4">
    <source>
        <dbReference type="ARBA" id="ARBA00023136"/>
    </source>
</evidence>
<feature type="transmembrane region" description="Helical" evidence="5">
    <location>
        <begin position="49"/>
        <end position="74"/>
    </location>
</feature>
<evidence type="ECO:0000256" key="1">
    <source>
        <dbReference type="ARBA" id="ARBA00004370"/>
    </source>
</evidence>
<comment type="subcellular location">
    <subcellularLocation>
        <location evidence="1">Membrane</location>
    </subcellularLocation>
</comment>
<reference evidence="8" key="1">
    <citation type="submission" date="2022-11" db="UniProtKB">
        <authorList>
            <consortium name="WormBaseParasite"/>
        </authorList>
    </citation>
    <scope>IDENTIFICATION</scope>
</reference>
<keyword evidence="3 5" id="KW-1133">Transmembrane helix</keyword>
<evidence type="ECO:0000259" key="6">
    <source>
        <dbReference type="PROSITE" id="PS50262"/>
    </source>
</evidence>
<evidence type="ECO:0000256" key="5">
    <source>
        <dbReference type="SAM" id="Phobius"/>
    </source>
</evidence>
<dbReference type="Pfam" id="PF00001">
    <property type="entry name" value="7tm_1"/>
    <property type="match status" value="1"/>
</dbReference>
<dbReference type="OMA" id="ITIFCEV"/>
<dbReference type="GO" id="GO:0016020">
    <property type="term" value="C:membrane"/>
    <property type="evidence" value="ECO:0007669"/>
    <property type="project" value="UniProtKB-SubCell"/>
</dbReference>
<sequence>MGKDTKVSTKGQLTPRLRPRASLWKISDEGDLGPNLKSSLLYIRLYAHWSYFLLMFFVPFCVLLFFNVATSLTLKKAQKNRSLLSRQQIKEQKTTYMMIGVVILFFICNFLALIVNSLDIIILEFCVRDNSGDQIPTFCDKQKPLYFYFLADLSNLLIEMNSSANIFIYLSFSTAFRSHLKRLFRAKMNSVPGSNNGTTIFNGTTVVAAGAQGLTKACYKVSYSKIASDLE</sequence>
<dbReference type="InterPro" id="IPR000276">
    <property type="entry name" value="GPCR_Rhodpsn"/>
</dbReference>
<evidence type="ECO:0000313" key="8">
    <source>
        <dbReference type="WBParaSite" id="nRc.2.0.1.t16239-RA"/>
    </source>
</evidence>
<evidence type="ECO:0000256" key="2">
    <source>
        <dbReference type="ARBA" id="ARBA00022692"/>
    </source>
</evidence>
<dbReference type="Proteomes" id="UP000887565">
    <property type="component" value="Unplaced"/>
</dbReference>
<dbReference type="AlphaFoldDB" id="A0A915IS85"/>
<proteinExistence type="predicted"/>